<keyword evidence="2" id="KW-0472">Membrane</keyword>
<sequence>MLNSTNTTTGASIPSTANFVQGEIVPRSFLPGYVILSYFISHLGAWTALELISRRTAMRGHYNWFLLLGSSFSMGGISIWSMHFIGDRAISLGDDQPQLQIVYSAGFTMISFFVPVLVVLLAFASVGSNDTMNTTRVVLGGALTGFAVCGMHYLAQAGISNYECLYPIPFVIGAFIIAVAASIAALCVFFLYRLSWDTRWWRRPICATVLASAVSGMHWIASIGTQYRLKGWGPSTTGNLSRASTVIVVLVLSICCCVVLVLTVLLAQWRLAKLAKRAQQVVLATAIFDYEDKILVTAEGYLPHKKITDSWIERSLDDVFSVSHPVFLWMFNISRSWEAVVKLLPRMRNHVHRAGLKRRLGSKFEGNLQNESGTPIEDYSLIFRELFCVAAGDLAHDLHIPLDNMGVLYDEIIVTGQQVMKEKKKRGAAPDVDLEGLSGSGKGQLLFLVKTVNRREADHLQTSGYCFAEPSNVIPLLATTLRAGPKSLMQRFHMMREYAGEERMLEPGIHLALFAIRAALGAGRHGFDLLARKDAKSLLPTMQLPIGTLDDWQLEYLQEMESMTMSKIMKKLVEALRRSPSKREKKFAKQLFDTIEAIKEESDDSIFNDAKLISEPIKAPCHGVSPDSPPGVATLITFRIIVPIHSRAPGKKLTYVPLNFFKMQQQLYKNAPDHDIFAQKVYREFQHILDLEDPDTVADLTFASDPFGNGQKDEDEKSPKRKSTSASQHRPFKVKYFSRERIDNSSEANLMDTKHDDNPGNNNKAGAGSEAARRNTSTTSPRTSRNPGNQGSGIELTQAEKNAQGGGAGGMATIEEEKQTYIDQMFTITVAKR</sequence>
<feature type="transmembrane region" description="Helical" evidence="2">
    <location>
        <begin position="167"/>
        <end position="192"/>
    </location>
</feature>
<feature type="compositionally biased region" description="Low complexity" evidence="1">
    <location>
        <begin position="774"/>
        <end position="787"/>
    </location>
</feature>
<dbReference type="InterPro" id="IPR005330">
    <property type="entry name" value="MHYT_dom"/>
</dbReference>
<name>A0A2J6QLW7_9HELO</name>
<evidence type="ECO:0000313" key="4">
    <source>
        <dbReference type="EMBL" id="PMD27242.1"/>
    </source>
</evidence>
<gene>
    <name evidence="4" type="ORF">NA56DRAFT_229425</name>
</gene>
<feature type="domain" description="MHYT" evidence="3">
    <location>
        <begin position="29"/>
        <end position="228"/>
    </location>
</feature>
<feature type="transmembrane region" description="Helical" evidence="2">
    <location>
        <begin position="64"/>
        <end position="81"/>
    </location>
</feature>
<evidence type="ECO:0000259" key="3">
    <source>
        <dbReference type="PROSITE" id="PS50924"/>
    </source>
</evidence>
<feature type="transmembrane region" description="Helical" evidence="2">
    <location>
        <begin position="243"/>
        <end position="267"/>
    </location>
</feature>
<dbReference type="PANTHER" id="PTHR35152">
    <property type="entry name" value="DOMAIN SIGNALLING PROTEIN, PUTATIVE (AFU_ORTHOLOGUE AFUA_5G11310)-RELATED"/>
    <property type="match status" value="1"/>
</dbReference>
<keyword evidence="5" id="KW-1185">Reference proteome</keyword>
<keyword evidence="2" id="KW-0812">Transmembrane</keyword>
<dbReference type="OrthoDB" id="264015at2759"/>
<feature type="region of interest" description="Disordered" evidence="1">
    <location>
        <begin position="700"/>
        <end position="814"/>
    </location>
</feature>
<dbReference type="EMBL" id="KZ613466">
    <property type="protein sequence ID" value="PMD27242.1"/>
    <property type="molecule type" value="Genomic_DNA"/>
</dbReference>
<feature type="transmembrane region" description="Helical" evidence="2">
    <location>
        <begin position="33"/>
        <end position="52"/>
    </location>
</feature>
<protein>
    <recommendedName>
        <fullName evidence="3">MHYT domain-containing protein</fullName>
    </recommendedName>
</protein>
<dbReference type="Proteomes" id="UP000235672">
    <property type="component" value="Unassembled WGS sequence"/>
</dbReference>
<accession>A0A2J6QLW7</accession>
<dbReference type="PROSITE" id="PS50924">
    <property type="entry name" value="MHYT"/>
    <property type="match status" value="1"/>
</dbReference>
<organism evidence="4 5">
    <name type="scientific">Hyaloscypha hepaticicola</name>
    <dbReference type="NCBI Taxonomy" id="2082293"/>
    <lineage>
        <taxon>Eukaryota</taxon>
        <taxon>Fungi</taxon>
        <taxon>Dikarya</taxon>
        <taxon>Ascomycota</taxon>
        <taxon>Pezizomycotina</taxon>
        <taxon>Leotiomycetes</taxon>
        <taxon>Helotiales</taxon>
        <taxon>Hyaloscyphaceae</taxon>
        <taxon>Hyaloscypha</taxon>
    </lineage>
</organism>
<evidence type="ECO:0000256" key="1">
    <source>
        <dbReference type="SAM" id="MobiDB-lite"/>
    </source>
</evidence>
<proteinExistence type="predicted"/>
<keyword evidence="2" id="KW-1133">Transmembrane helix</keyword>
<evidence type="ECO:0000256" key="2">
    <source>
        <dbReference type="SAM" id="Phobius"/>
    </source>
</evidence>
<dbReference type="AlphaFoldDB" id="A0A2J6QLW7"/>
<dbReference type="PANTHER" id="PTHR35152:SF1">
    <property type="entry name" value="DOMAIN SIGNALLING PROTEIN, PUTATIVE (AFU_ORTHOLOGUE AFUA_5G11310)-RELATED"/>
    <property type="match status" value="1"/>
</dbReference>
<evidence type="ECO:0000313" key="5">
    <source>
        <dbReference type="Proteomes" id="UP000235672"/>
    </source>
</evidence>
<dbReference type="Pfam" id="PF03707">
    <property type="entry name" value="MHYT"/>
    <property type="match status" value="2"/>
</dbReference>
<feature type="transmembrane region" description="Helical" evidence="2">
    <location>
        <begin position="137"/>
        <end position="155"/>
    </location>
</feature>
<dbReference type="STRING" id="1745343.A0A2J6QLW7"/>
<feature type="transmembrane region" description="Helical" evidence="2">
    <location>
        <begin position="101"/>
        <end position="125"/>
    </location>
</feature>
<reference evidence="4 5" key="1">
    <citation type="submission" date="2016-05" db="EMBL/GenBank/DDBJ databases">
        <title>A degradative enzymes factory behind the ericoid mycorrhizal symbiosis.</title>
        <authorList>
            <consortium name="DOE Joint Genome Institute"/>
            <person name="Martino E."/>
            <person name="Morin E."/>
            <person name="Grelet G."/>
            <person name="Kuo A."/>
            <person name="Kohler A."/>
            <person name="Daghino S."/>
            <person name="Barry K."/>
            <person name="Choi C."/>
            <person name="Cichocki N."/>
            <person name="Clum A."/>
            <person name="Copeland A."/>
            <person name="Hainaut M."/>
            <person name="Haridas S."/>
            <person name="Labutti K."/>
            <person name="Lindquist E."/>
            <person name="Lipzen A."/>
            <person name="Khouja H.-R."/>
            <person name="Murat C."/>
            <person name="Ohm R."/>
            <person name="Olson A."/>
            <person name="Spatafora J."/>
            <person name="Veneault-Fourrey C."/>
            <person name="Henrissat B."/>
            <person name="Grigoriev I."/>
            <person name="Martin F."/>
            <person name="Perotto S."/>
        </authorList>
    </citation>
    <scope>NUCLEOTIDE SEQUENCE [LARGE SCALE GENOMIC DNA]</scope>
    <source>
        <strain evidence="4 5">UAMH 7357</strain>
    </source>
</reference>